<feature type="signal peptide" evidence="1">
    <location>
        <begin position="1"/>
        <end position="31"/>
    </location>
</feature>
<feature type="chain" id="PRO_5010379387" evidence="1">
    <location>
        <begin position="32"/>
        <end position="213"/>
    </location>
</feature>
<dbReference type="InterPro" id="IPR053023">
    <property type="entry name" value="FLAP_modulator"/>
</dbReference>
<dbReference type="PANTHER" id="PTHR33975">
    <property type="entry name" value="MYELIN-ASSOCIATED OLIGODENDROCYTE BASIC PROTEIN"/>
    <property type="match status" value="1"/>
</dbReference>
<organism evidence="2 3">
    <name type="scientific">Corchorus olitorius</name>
    <dbReference type="NCBI Taxonomy" id="93759"/>
    <lineage>
        <taxon>Eukaryota</taxon>
        <taxon>Viridiplantae</taxon>
        <taxon>Streptophyta</taxon>
        <taxon>Embryophyta</taxon>
        <taxon>Tracheophyta</taxon>
        <taxon>Spermatophyta</taxon>
        <taxon>Magnoliopsida</taxon>
        <taxon>eudicotyledons</taxon>
        <taxon>Gunneridae</taxon>
        <taxon>Pentapetalae</taxon>
        <taxon>rosids</taxon>
        <taxon>malvids</taxon>
        <taxon>Malvales</taxon>
        <taxon>Malvaceae</taxon>
        <taxon>Grewioideae</taxon>
        <taxon>Apeibeae</taxon>
        <taxon>Corchorus</taxon>
    </lineage>
</organism>
<name>A0A1R3KUQ7_9ROSI</name>
<dbReference type="Pfam" id="PF07466">
    <property type="entry name" value="DUF1517"/>
    <property type="match status" value="1"/>
</dbReference>
<protein>
    <submittedName>
        <fullName evidence="2">Uncharacterized protein</fullName>
    </submittedName>
</protein>
<dbReference type="EMBL" id="AWUE01011246">
    <property type="protein sequence ID" value="OMP10812.1"/>
    <property type="molecule type" value="Genomic_DNA"/>
</dbReference>
<dbReference type="Proteomes" id="UP000187203">
    <property type="component" value="Unassembled WGS sequence"/>
</dbReference>
<dbReference type="PROSITE" id="PS51257">
    <property type="entry name" value="PROKAR_LIPOPROTEIN"/>
    <property type="match status" value="1"/>
</dbReference>
<evidence type="ECO:0000313" key="2">
    <source>
        <dbReference type="EMBL" id="OMP10812.1"/>
    </source>
</evidence>
<dbReference type="PANTHER" id="PTHR33975:SF10">
    <property type="match status" value="1"/>
</dbReference>
<dbReference type="AlphaFoldDB" id="A0A1R3KUQ7"/>
<gene>
    <name evidence="2" type="ORF">COLO4_04251</name>
</gene>
<sequence length="213" mass="24230">MSLMMMKSISKPKFFYLLLVLLSCLVPVSMANSPSSFDKDDLKIILTVVGVVIALSAEAGSVHRDWTRILNEAKKGNSTSTYYTPDWHRIIAARLLLLQHSDCFRYGYSCVTRHWRVSVVVSKRFKQLCEVERKKRETIDIESLVTILVAVKGAHNLPKIRNTDDMNKALNSLRDICSNSDKVMGVDVFLTPKYETCSLSQEELLQNYTHLVN</sequence>
<keyword evidence="3" id="KW-1185">Reference proteome</keyword>
<dbReference type="InterPro" id="IPR010903">
    <property type="entry name" value="DUF1517"/>
</dbReference>
<proteinExistence type="predicted"/>
<reference evidence="3" key="1">
    <citation type="submission" date="2013-09" db="EMBL/GenBank/DDBJ databases">
        <title>Corchorus olitorius genome sequencing.</title>
        <authorList>
            <person name="Alam M."/>
            <person name="Haque M.S."/>
            <person name="Islam M.S."/>
            <person name="Emdad E.M."/>
            <person name="Islam M.M."/>
            <person name="Ahmed B."/>
            <person name="Halim A."/>
            <person name="Hossen Q.M.M."/>
            <person name="Hossain M.Z."/>
            <person name="Ahmed R."/>
            <person name="Khan M.M."/>
            <person name="Islam R."/>
            <person name="Rashid M.M."/>
            <person name="Khan S.A."/>
            <person name="Rahman M.S."/>
            <person name="Alam M."/>
            <person name="Yahiya A.S."/>
            <person name="Khan M.S."/>
            <person name="Azam M.S."/>
            <person name="Haque T."/>
            <person name="Lashkar M.Z.H."/>
            <person name="Akhand A.I."/>
            <person name="Morshed G."/>
            <person name="Roy S."/>
            <person name="Uddin K.S."/>
            <person name="Rabeya T."/>
            <person name="Hossain A.S."/>
            <person name="Chowdhury A."/>
            <person name="Snigdha A.R."/>
            <person name="Mortoza M.S."/>
            <person name="Matin S.A."/>
            <person name="Hoque S.M.E."/>
            <person name="Islam M.K."/>
            <person name="Roy D.K."/>
            <person name="Haider R."/>
            <person name="Moosa M.M."/>
            <person name="Elias S.M."/>
            <person name="Hasan A.M."/>
            <person name="Jahan S."/>
            <person name="Shafiuddin M."/>
            <person name="Mahmood N."/>
            <person name="Shommy N.S."/>
        </authorList>
    </citation>
    <scope>NUCLEOTIDE SEQUENCE [LARGE SCALE GENOMIC DNA]</scope>
    <source>
        <strain evidence="3">cv. O-4</strain>
    </source>
</reference>
<accession>A0A1R3KUQ7</accession>
<dbReference type="OrthoDB" id="542507at2759"/>
<dbReference type="GO" id="GO:0009507">
    <property type="term" value="C:chloroplast"/>
    <property type="evidence" value="ECO:0007669"/>
    <property type="project" value="TreeGrafter"/>
</dbReference>
<evidence type="ECO:0000313" key="3">
    <source>
        <dbReference type="Proteomes" id="UP000187203"/>
    </source>
</evidence>
<keyword evidence="1" id="KW-0732">Signal</keyword>
<evidence type="ECO:0000256" key="1">
    <source>
        <dbReference type="SAM" id="SignalP"/>
    </source>
</evidence>
<dbReference type="STRING" id="93759.A0A1R3KUQ7"/>
<comment type="caution">
    <text evidence="2">The sequence shown here is derived from an EMBL/GenBank/DDBJ whole genome shotgun (WGS) entry which is preliminary data.</text>
</comment>